<feature type="transmembrane region" description="Helical" evidence="7">
    <location>
        <begin position="20"/>
        <end position="36"/>
    </location>
</feature>
<accession>A0A512BF89</accession>
<organism evidence="8 9">
    <name type="scientific">Segetibacter aerophilus</name>
    <dbReference type="NCBI Taxonomy" id="670293"/>
    <lineage>
        <taxon>Bacteria</taxon>
        <taxon>Pseudomonadati</taxon>
        <taxon>Bacteroidota</taxon>
        <taxon>Chitinophagia</taxon>
        <taxon>Chitinophagales</taxon>
        <taxon>Chitinophagaceae</taxon>
        <taxon>Segetibacter</taxon>
    </lineage>
</organism>
<sequence length="293" mass="35359">MMYSVLYGFLYVFSLLPWRVLYLLSDFVYVLLYYVFKYRRKVVMDNLQRAFPEKTALERVRIAKEFYHNFIDTFIETLKFLSISDKEFSKRISGNFEIFKDLYDSGQNVQIHSGHFFNWEYMNWAVPKYAPYPFIGVYKQVSNKAIDKLILNLRQRYHSIMLSTYDFKTTFHQLAKGRYALGLYADQNPPNTGQSFWLPFFGKLTPFVTGPEKSARINNTAVVFVHHYKVKRGYYHADFSLVTTTPQDYGRGKLTKIYVDWLQECIRKKPFNYLWSHRRWKWEFREEYRKLVI</sequence>
<keyword evidence="4" id="KW-0808">Transferase</keyword>
<dbReference type="GO" id="GO:0016746">
    <property type="term" value="F:acyltransferase activity"/>
    <property type="evidence" value="ECO:0007669"/>
    <property type="project" value="UniProtKB-KW"/>
</dbReference>
<dbReference type="Proteomes" id="UP000321513">
    <property type="component" value="Unassembled WGS sequence"/>
</dbReference>
<evidence type="ECO:0000256" key="5">
    <source>
        <dbReference type="ARBA" id="ARBA00023136"/>
    </source>
</evidence>
<dbReference type="EMBL" id="BJYT01000011">
    <property type="protein sequence ID" value="GEO10497.1"/>
    <property type="molecule type" value="Genomic_DNA"/>
</dbReference>
<keyword evidence="6" id="KW-0012">Acyltransferase</keyword>
<evidence type="ECO:0000256" key="1">
    <source>
        <dbReference type="ARBA" id="ARBA00004533"/>
    </source>
</evidence>
<gene>
    <name evidence="8" type="ORF">SAE01_29930</name>
</gene>
<protein>
    <submittedName>
        <fullName evidence="8">Lipid A biosynthesis protein</fullName>
    </submittedName>
</protein>
<evidence type="ECO:0000256" key="6">
    <source>
        <dbReference type="ARBA" id="ARBA00023315"/>
    </source>
</evidence>
<keyword evidence="7" id="KW-1133">Transmembrane helix</keyword>
<dbReference type="InterPro" id="IPR004960">
    <property type="entry name" value="LipA_acyltrans"/>
</dbReference>
<dbReference type="PANTHER" id="PTHR30606:SF10">
    <property type="entry name" value="PHOSPHATIDYLINOSITOL MANNOSIDE ACYLTRANSFERASE"/>
    <property type="match status" value="1"/>
</dbReference>
<evidence type="ECO:0000313" key="8">
    <source>
        <dbReference type="EMBL" id="GEO10497.1"/>
    </source>
</evidence>
<dbReference type="RefSeq" id="WP_246113251.1">
    <property type="nucleotide sequence ID" value="NZ_BJYT01000011.1"/>
</dbReference>
<name>A0A512BF89_9BACT</name>
<keyword evidence="7" id="KW-0812">Transmembrane</keyword>
<dbReference type="GO" id="GO:0005886">
    <property type="term" value="C:plasma membrane"/>
    <property type="evidence" value="ECO:0007669"/>
    <property type="project" value="UniProtKB-SubCell"/>
</dbReference>
<dbReference type="GO" id="GO:0009247">
    <property type="term" value="P:glycolipid biosynthetic process"/>
    <property type="evidence" value="ECO:0007669"/>
    <property type="project" value="UniProtKB-ARBA"/>
</dbReference>
<dbReference type="PANTHER" id="PTHR30606">
    <property type="entry name" value="LIPID A BIOSYNTHESIS LAUROYL ACYLTRANSFERASE"/>
    <property type="match status" value="1"/>
</dbReference>
<keyword evidence="2" id="KW-1003">Cell membrane</keyword>
<comment type="caution">
    <text evidence="8">The sequence shown here is derived from an EMBL/GenBank/DDBJ whole genome shotgun (WGS) entry which is preliminary data.</text>
</comment>
<dbReference type="CDD" id="cd07984">
    <property type="entry name" value="LPLAT_LABLAT-like"/>
    <property type="match status" value="1"/>
</dbReference>
<evidence type="ECO:0000256" key="4">
    <source>
        <dbReference type="ARBA" id="ARBA00022679"/>
    </source>
</evidence>
<dbReference type="AlphaFoldDB" id="A0A512BF89"/>
<evidence type="ECO:0000256" key="7">
    <source>
        <dbReference type="SAM" id="Phobius"/>
    </source>
</evidence>
<dbReference type="Pfam" id="PF03279">
    <property type="entry name" value="Lip_A_acyltrans"/>
    <property type="match status" value="1"/>
</dbReference>
<evidence type="ECO:0000256" key="2">
    <source>
        <dbReference type="ARBA" id="ARBA00022475"/>
    </source>
</evidence>
<comment type="subcellular location">
    <subcellularLocation>
        <location evidence="1">Cell inner membrane</location>
    </subcellularLocation>
</comment>
<keyword evidence="3" id="KW-0997">Cell inner membrane</keyword>
<keyword evidence="9" id="KW-1185">Reference proteome</keyword>
<reference evidence="8 9" key="1">
    <citation type="submission" date="2019-07" db="EMBL/GenBank/DDBJ databases">
        <title>Whole genome shotgun sequence of Segetibacter aerophilus NBRC 106135.</title>
        <authorList>
            <person name="Hosoyama A."/>
            <person name="Uohara A."/>
            <person name="Ohji S."/>
            <person name="Ichikawa N."/>
        </authorList>
    </citation>
    <scope>NUCLEOTIDE SEQUENCE [LARGE SCALE GENOMIC DNA]</scope>
    <source>
        <strain evidence="8 9">NBRC 106135</strain>
    </source>
</reference>
<evidence type="ECO:0000256" key="3">
    <source>
        <dbReference type="ARBA" id="ARBA00022519"/>
    </source>
</evidence>
<evidence type="ECO:0000313" key="9">
    <source>
        <dbReference type="Proteomes" id="UP000321513"/>
    </source>
</evidence>
<proteinExistence type="predicted"/>
<keyword evidence="5 7" id="KW-0472">Membrane</keyword>